<dbReference type="EMBL" id="JADIJS010000004">
    <property type="protein sequence ID" value="MBO1041687.1"/>
    <property type="molecule type" value="Genomic_DNA"/>
</dbReference>
<evidence type="ECO:0000256" key="1">
    <source>
        <dbReference type="SAM" id="MobiDB-lite"/>
    </source>
</evidence>
<sequence length="69" mass="7743">MDEDLVAAEEELEALRDAPAPQPSRPRLRLSAELPRVVIHHKPPYALSQGRAEPPANVAQSRHHWMSTD</sequence>
<proteinExistence type="predicted"/>
<evidence type="ECO:0000313" key="2">
    <source>
        <dbReference type="EMBL" id="MBO1041687.1"/>
    </source>
</evidence>
<accession>A0ABS3K5G7</accession>
<dbReference type="Proteomes" id="UP000718278">
    <property type="component" value="Unassembled WGS sequence"/>
</dbReference>
<protein>
    <submittedName>
        <fullName evidence="2">Uncharacterized protein</fullName>
    </submittedName>
</protein>
<name>A0ABS3K5G7_9HYPH</name>
<feature type="region of interest" description="Disordered" evidence="1">
    <location>
        <begin position="45"/>
        <end position="69"/>
    </location>
</feature>
<dbReference type="RefSeq" id="WP_207489902.1">
    <property type="nucleotide sequence ID" value="NZ_JADIJS010000004.1"/>
</dbReference>
<evidence type="ECO:0000313" key="3">
    <source>
        <dbReference type="Proteomes" id="UP000718278"/>
    </source>
</evidence>
<comment type="caution">
    <text evidence="2">The sequence shown here is derived from an EMBL/GenBank/DDBJ whole genome shotgun (WGS) entry which is preliminary data.</text>
</comment>
<gene>
    <name evidence="2" type="ORF">IPV26_18635</name>
</gene>
<organism evidence="2 3">
    <name type="scientific">Brucella pituitosa</name>
    <dbReference type="NCBI Taxonomy" id="571256"/>
    <lineage>
        <taxon>Bacteria</taxon>
        <taxon>Pseudomonadati</taxon>
        <taxon>Pseudomonadota</taxon>
        <taxon>Alphaproteobacteria</taxon>
        <taxon>Hyphomicrobiales</taxon>
        <taxon>Brucellaceae</taxon>
        <taxon>Brucella/Ochrobactrum group</taxon>
        <taxon>Brucella</taxon>
    </lineage>
</organism>
<reference evidence="2 3" key="1">
    <citation type="submission" date="2020-10" db="EMBL/GenBank/DDBJ databases">
        <title>Genomic characterization of underground lake bacteria from Wind Cave National Park: Insight into the archetypical LuxI/LuxR and identification of LuxR solos.</title>
        <authorList>
            <person name="Wengert P.C."/>
            <person name="Savka M.A."/>
        </authorList>
    </citation>
    <scope>NUCLEOTIDE SEQUENCE [LARGE SCALE GENOMIC DNA]</scope>
    <source>
        <strain evidence="2 3">SD316</strain>
    </source>
</reference>
<keyword evidence="3" id="KW-1185">Reference proteome</keyword>